<dbReference type="OrthoDB" id="6359816at2759"/>
<feature type="coiled-coil region" evidence="1">
    <location>
        <begin position="322"/>
        <end position="356"/>
    </location>
</feature>
<proteinExistence type="predicted"/>
<dbReference type="AlphaFoldDB" id="A0A4U0XQR6"/>
<accession>A0A4U0XQR6</accession>
<dbReference type="Proteomes" id="UP000309340">
    <property type="component" value="Unassembled WGS sequence"/>
</dbReference>
<dbReference type="PROSITE" id="PS50097">
    <property type="entry name" value="BTB"/>
    <property type="match status" value="1"/>
</dbReference>
<dbReference type="SUPFAM" id="SSF54695">
    <property type="entry name" value="POZ domain"/>
    <property type="match status" value="1"/>
</dbReference>
<reference evidence="4 5" key="1">
    <citation type="submission" date="2017-03" db="EMBL/GenBank/DDBJ databases">
        <title>Genomes of endolithic fungi from Antarctica.</title>
        <authorList>
            <person name="Coleine C."/>
            <person name="Masonjones S."/>
            <person name="Stajich J.E."/>
        </authorList>
    </citation>
    <scope>NUCLEOTIDE SEQUENCE [LARGE SCALE GENOMIC DNA]</scope>
    <source>
        <strain evidence="4 5">CCFEE 5184</strain>
    </source>
</reference>
<dbReference type="InterPro" id="IPR011333">
    <property type="entry name" value="SKP1/BTB/POZ_sf"/>
</dbReference>
<name>A0A4U0XQR6_9PEZI</name>
<organism evidence="4 5">
    <name type="scientific">Friedmanniomyces simplex</name>
    <dbReference type="NCBI Taxonomy" id="329884"/>
    <lineage>
        <taxon>Eukaryota</taxon>
        <taxon>Fungi</taxon>
        <taxon>Dikarya</taxon>
        <taxon>Ascomycota</taxon>
        <taxon>Pezizomycotina</taxon>
        <taxon>Dothideomycetes</taxon>
        <taxon>Dothideomycetidae</taxon>
        <taxon>Mycosphaerellales</taxon>
        <taxon>Teratosphaeriaceae</taxon>
        <taxon>Friedmanniomyces</taxon>
    </lineage>
</organism>
<keyword evidence="1" id="KW-0175">Coiled coil</keyword>
<evidence type="ECO:0000256" key="2">
    <source>
        <dbReference type="SAM" id="MobiDB-lite"/>
    </source>
</evidence>
<evidence type="ECO:0000259" key="3">
    <source>
        <dbReference type="PROSITE" id="PS50097"/>
    </source>
</evidence>
<feature type="domain" description="BTB" evidence="3">
    <location>
        <begin position="18"/>
        <end position="83"/>
    </location>
</feature>
<gene>
    <name evidence="4" type="ORF">B0A55_02797</name>
</gene>
<dbReference type="PANTHER" id="PTHR47843:SF5">
    <property type="entry name" value="BTB_POZ DOMAIN PROTEIN"/>
    <property type="match status" value="1"/>
</dbReference>
<evidence type="ECO:0000256" key="1">
    <source>
        <dbReference type="SAM" id="Coils"/>
    </source>
</evidence>
<dbReference type="STRING" id="329884.A0A4U0XQR6"/>
<dbReference type="PANTHER" id="PTHR47843">
    <property type="entry name" value="BTB DOMAIN-CONTAINING PROTEIN-RELATED"/>
    <property type="match status" value="1"/>
</dbReference>
<dbReference type="InterPro" id="IPR000210">
    <property type="entry name" value="BTB/POZ_dom"/>
</dbReference>
<keyword evidence="5" id="KW-1185">Reference proteome</keyword>
<dbReference type="CDD" id="cd18186">
    <property type="entry name" value="BTB_POZ_ZBTB_KLHL-like"/>
    <property type="match status" value="1"/>
</dbReference>
<feature type="region of interest" description="Disordered" evidence="2">
    <location>
        <begin position="94"/>
        <end position="133"/>
    </location>
</feature>
<protein>
    <recommendedName>
        <fullName evidence="3">BTB domain-containing protein</fullName>
    </recommendedName>
</protein>
<dbReference type="EMBL" id="NAJQ01000081">
    <property type="protein sequence ID" value="TKA79854.1"/>
    <property type="molecule type" value="Genomic_DNA"/>
</dbReference>
<feature type="coiled-coil region" evidence="1">
    <location>
        <begin position="262"/>
        <end position="289"/>
    </location>
</feature>
<evidence type="ECO:0000313" key="4">
    <source>
        <dbReference type="EMBL" id="TKA79854.1"/>
    </source>
</evidence>
<sequence>MENLGKGMGSLLLNPRYSDLEIRCEGRSYLVHRLIVCSNSPVLAQECEGREPGNIVIEHNTSDALTLERMLLFMYKGDYTVKVLEVDATEVAVETESSLADEHESSPAQPAEEGESGAAEESIPSHAEENSDPTCQALERIEERQTIILDSAVAHVLVYVLASQYEMPDLQDLAFQRFKARLPAVAAEDYAEVARRVYSSNLSCDGEALSAEIFTVALERVDELMDCQTFVQTLLGEPELQRLAGDLLPAVVERAKGRNATIETLELDVAKQRKKLDGLKEDLLSAKGRARDHAERENAVALKLSVVQAELEIELCKSVEADRRYKAKAKQASEREAELKRELASSKNEKNILKLSFAEQHRELQAAITKLDGFSGTPAAIDRSAADRDTWREKYYKRDRALRDIVATVNKWTHCRNEGCSDGISVWLDWDDRSASDDRGL</sequence>
<evidence type="ECO:0000313" key="5">
    <source>
        <dbReference type="Proteomes" id="UP000309340"/>
    </source>
</evidence>
<dbReference type="Pfam" id="PF00651">
    <property type="entry name" value="BTB"/>
    <property type="match status" value="1"/>
</dbReference>
<dbReference type="Gene3D" id="3.30.710.10">
    <property type="entry name" value="Potassium Channel Kv1.1, Chain A"/>
    <property type="match status" value="1"/>
</dbReference>
<comment type="caution">
    <text evidence="4">The sequence shown here is derived from an EMBL/GenBank/DDBJ whole genome shotgun (WGS) entry which is preliminary data.</text>
</comment>